<evidence type="ECO:0000313" key="3">
    <source>
        <dbReference type="Proteomes" id="UP000613030"/>
    </source>
</evidence>
<reference evidence="2 3" key="1">
    <citation type="submission" date="2021-01" db="EMBL/GenBank/DDBJ databases">
        <title>Chryseolinea sp. Jin1 Genome sequencing and assembly.</title>
        <authorList>
            <person name="Kim I."/>
        </authorList>
    </citation>
    <scope>NUCLEOTIDE SEQUENCE [LARGE SCALE GENOMIC DNA]</scope>
    <source>
        <strain evidence="2 3">Jin1</strain>
    </source>
</reference>
<comment type="caution">
    <text evidence="2">The sequence shown here is derived from an EMBL/GenBank/DDBJ whole genome shotgun (WGS) entry which is preliminary data.</text>
</comment>
<name>A0ABS1KW17_9BACT</name>
<sequence length="122" mass="13489">MKRIFLLMFVAIAALSFSRCDEDDDTKSKSDSTIEGTVKNNEVYTHDFGTMGIEDGATLTKSPQHAKAFSLQRNNVGHLVFTYEADGSFKGKDEAEIEFCYSIGSAACYKKETVEIDILVGK</sequence>
<evidence type="ECO:0000313" key="2">
    <source>
        <dbReference type="EMBL" id="MBL0743513.1"/>
    </source>
</evidence>
<keyword evidence="1" id="KW-0732">Signal</keyword>
<organism evidence="2 3">
    <name type="scientific">Chryseolinea lacunae</name>
    <dbReference type="NCBI Taxonomy" id="2801331"/>
    <lineage>
        <taxon>Bacteria</taxon>
        <taxon>Pseudomonadati</taxon>
        <taxon>Bacteroidota</taxon>
        <taxon>Cytophagia</taxon>
        <taxon>Cytophagales</taxon>
        <taxon>Fulvivirgaceae</taxon>
        <taxon>Chryseolinea</taxon>
    </lineage>
</organism>
<gene>
    <name evidence="2" type="ORF">JI741_19930</name>
</gene>
<proteinExistence type="predicted"/>
<protein>
    <recommendedName>
        <fullName evidence="4">Lipoprotein</fullName>
    </recommendedName>
</protein>
<dbReference type="RefSeq" id="WP_202012855.1">
    <property type="nucleotide sequence ID" value="NZ_JAERRB010000007.1"/>
</dbReference>
<feature type="chain" id="PRO_5045210497" description="Lipoprotein" evidence="1">
    <location>
        <begin position="22"/>
        <end position="122"/>
    </location>
</feature>
<dbReference type="Proteomes" id="UP000613030">
    <property type="component" value="Unassembled WGS sequence"/>
</dbReference>
<evidence type="ECO:0000256" key="1">
    <source>
        <dbReference type="SAM" id="SignalP"/>
    </source>
</evidence>
<keyword evidence="3" id="KW-1185">Reference proteome</keyword>
<evidence type="ECO:0008006" key="4">
    <source>
        <dbReference type="Google" id="ProtNLM"/>
    </source>
</evidence>
<accession>A0ABS1KW17</accession>
<feature type="signal peptide" evidence="1">
    <location>
        <begin position="1"/>
        <end position="21"/>
    </location>
</feature>
<dbReference type="EMBL" id="JAERRB010000007">
    <property type="protein sequence ID" value="MBL0743513.1"/>
    <property type="molecule type" value="Genomic_DNA"/>
</dbReference>